<accession>A0A6Q2YIA1</accession>
<dbReference type="PANTHER" id="PTHR16776:SF3">
    <property type="entry name" value="EXTRACELLULAR MATRIX PROTEIN 1"/>
    <property type="match status" value="1"/>
</dbReference>
<dbReference type="RefSeq" id="XP_028971410.2">
    <property type="nucleotide sequence ID" value="XM_029115577.2"/>
</dbReference>
<dbReference type="Pfam" id="PF05782">
    <property type="entry name" value="ECM1"/>
    <property type="match status" value="3"/>
</dbReference>
<reference evidence="6" key="4">
    <citation type="submission" date="2025-09" db="UniProtKB">
        <authorList>
            <consortium name="Ensembl"/>
        </authorList>
    </citation>
    <scope>IDENTIFICATION</scope>
</reference>
<comment type="subcellular location">
    <subcellularLocation>
        <location evidence="1">Secreted</location>
    </subcellularLocation>
</comment>
<feature type="chain" id="PRO_5044185562" description="Extracellular matrix protein 1b" evidence="5">
    <location>
        <begin position="19"/>
        <end position="735"/>
    </location>
</feature>
<keyword evidence="7" id="KW-1185">Reference proteome</keyword>
<dbReference type="SUPFAM" id="SSF48552">
    <property type="entry name" value="Serum albumin-like"/>
    <property type="match status" value="3"/>
</dbReference>
<dbReference type="GO" id="GO:0030500">
    <property type="term" value="P:regulation of bone mineralization"/>
    <property type="evidence" value="ECO:0007669"/>
    <property type="project" value="TreeGrafter"/>
</dbReference>
<reference evidence="6" key="2">
    <citation type="submission" date="2020-02" db="EMBL/GenBank/DDBJ databases">
        <title>Esox lucius (northern pike) genome, fEsoLuc1, primary haplotype.</title>
        <authorList>
            <person name="Myers G."/>
            <person name="Karagic N."/>
            <person name="Meyer A."/>
            <person name="Pippel M."/>
            <person name="Reichard M."/>
            <person name="Winkler S."/>
            <person name="Tracey A."/>
            <person name="Sims Y."/>
            <person name="Howe K."/>
            <person name="Rhie A."/>
            <person name="Formenti G."/>
            <person name="Durbin R."/>
            <person name="Fedrigo O."/>
            <person name="Jarvis E.D."/>
        </authorList>
    </citation>
    <scope>NUCLEOTIDE SEQUENCE [LARGE SCALE GENOMIC DNA]</scope>
</reference>
<evidence type="ECO:0000313" key="7">
    <source>
        <dbReference type="Proteomes" id="UP000265140"/>
    </source>
</evidence>
<evidence type="ECO:0008006" key="8">
    <source>
        <dbReference type="Google" id="ProtNLM"/>
    </source>
</evidence>
<dbReference type="GeneID" id="105029230"/>
<evidence type="ECO:0000256" key="2">
    <source>
        <dbReference type="ARBA" id="ARBA00022525"/>
    </source>
</evidence>
<dbReference type="GeneTree" id="ENSGT00390000006215"/>
<dbReference type="Bgee" id="ENSELUG00000010946">
    <property type="expression patterns" value="Expressed in spleen and 14 other cell types or tissues"/>
</dbReference>
<evidence type="ECO:0000256" key="1">
    <source>
        <dbReference type="ARBA" id="ARBA00004613"/>
    </source>
</evidence>
<reference evidence="7" key="1">
    <citation type="journal article" date="2014" name="PLoS ONE">
        <title>The genome and linkage map of the northern pike (Esox lucius): conserved synteny revealed between the salmonid sister group and the Neoteleostei.</title>
        <authorList>
            <person name="Rondeau E.B."/>
            <person name="Minkley D.R."/>
            <person name="Leong J.S."/>
            <person name="Messmer A.M."/>
            <person name="Jantzen J.R."/>
            <person name="von Schalburg K.R."/>
            <person name="Lemon C."/>
            <person name="Bird N.H."/>
            <person name="Koop B.F."/>
        </authorList>
    </citation>
    <scope>NUCLEOTIDE SEQUENCE</scope>
</reference>
<dbReference type="CTD" id="100332249"/>
<dbReference type="GO" id="GO:0005615">
    <property type="term" value="C:extracellular space"/>
    <property type="evidence" value="ECO:0007669"/>
    <property type="project" value="InterPro"/>
</dbReference>
<feature type="compositionally biased region" description="Basic and acidic residues" evidence="4">
    <location>
        <begin position="300"/>
        <end position="310"/>
    </location>
</feature>
<protein>
    <recommendedName>
        <fullName evidence="8">Extracellular matrix protein 1b</fullName>
    </recommendedName>
</protein>
<dbReference type="PANTHER" id="PTHR16776">
    <property type="entry name" value="EXTRACELLULAR MATRIX PROTEIN 1"/>
    <property type="match status" value="1"/>
</dbReference>
<dbReference type="InParanoid" id="A0A6Q2YIA1"/>
<feature type="compositionally biased region" description="Polar residues" evidence="4">
    <location>
        <begin position="242"/>
        <end position="275"/>
    </location>
</feature>
<evidence type="ECO:0000256" key="3">
    <source>
        <dbReference type="ARBA" id="ARBA00022737"/>
    </source>
</evidence>
<name>A0A6Q2YIA1_ESOLU</name>
<dbReference type="KEGG" id="els:105029230"/>
<dbReference type="FunCoup" id="A0A6Q2YIA1">
    <property type="interactions" value="944"/>
</dbReference>
<feature type="region of interest" description="Disordered" evidence="4">
    <location>
        <begin position="237"/>
        <end position="314"/>
    </location>
</feature>
<dbReference type="AlphaFoldDB" id="A0A6Q2YIA1"/>
<evidence type="ECO:0000256" key="5">
    <source>
        <dbReference type="SAM" id="SignalP"/>
    </source>
</evidence>
<keyword evidence="5" id="KW-0732">Signal</keyword>
<reference evidence="6" key="3">
    <citation type="submission" date="2025-08" db="UniProtKB">
        <authorList>
            <consortium name="Ensembl"/>
        </authorList>
    </citation>
    <scope>IDENTIFICATION</scope>
</reference>
<dbReference type="GO" id="GO:0007165">
    <property type="term" value="P:signal transduction"/>
    <property type="evidence" value="ECO:0007669"/>
    <property type="project" value="InterPro"/>
</dbReference>
<dbReference type="InterPro" id="IPR020858">
    <property type="entry name" value="Serum_albumin-like"/>
</dbReference>
<sequence>MFWSWTVAFVLVCASAASEDEPDMEQREVFDPDLMIQRPLTLEEILGSRNEPDMEQREVFDRLQDFPGFLQKPVTVDYDLLFERADSDTTQKEVSLDSLGVPPQGLQMARPRSFVSTQPSVLFPPGQPSPDNLHAICTYSNHRPRYHFTDSGFSYFSRKGDAVNQLESWYSTCCHGNGTQQLQEAMLCCAKQAWEQSLSTYCEVESSIKTRQPECCKKTGGDRLSCFHKQAPNPTYMPFTEETGSSPKPETVFTFNPNTCHTSQPSPRSLTETNPSKPPKAAPGHSDISCRTGCSTSHNADSDTTQKEVSLDSLGVPPQGLPMARHPSFVRTKPSVLFPPGQPSPDNLHAICTYSNLRPRYPIYYFPKSDFGYLSRQDDAVNQVESWYSTCCHLNGTQQLQEAMLCCVKQAWEQSLSTYCEVESSIEIHQPECCMKMGRHRLSCFHKQAPNPTYMPFTEETGSSPNPETAFTFNPNTCHTSQPGPHGVRGNYPRKPSQAALRHSDISFPPGRPTSQNIELICSLLNRRPLYNPQCLPRTGYGWLARQSKAVNRLERGFKLCCERQKDVLACADRKWREVLDRFCDDEQKGTVRNSSCCGAEESEQRYTCFSSRAPHPAYDQELHFASDAPQAPTLGHICETHKIIKKKFPVPLPVQSFVSLCCSLPADQRTPCIQEKLVTHAERQCPASMPTSHTVSQKCCYSSSQNRHKCLSGLLMKAINKATKSTRFRKCPLS</sequence>
<organism evidence="6 7">
    <name type="scientific">Esox lucius</name>
    <name type="common">Northern pike</name>
    <dbReference type="NCBI Taxonomy" id="8010"/>
    <lineage>
        <taxon>Eukaryota</taxon>
        <taxon>Metazoa</taxon>
        <taxon>Chordata</taxon>
        <taxon>Craniata</taxon>
        <taxon>Vertebrata</taxon>
        <taxon>Euteleostomi</taxon>
        <taxon>Actinopterygii</taxon>
        <taxon>Neopterygii</taxon>
        <taxon>Teleostei</taxon>
        <taxon>Protacanthopterygii</taxon>
        <taxon>Esociformes</taxon>
        <taxon>Esocidae</taxon>
        <taxon>Esox</taxon>
    </lineage>
</organism>
<dbReference type="Gene3D" id="1.10.246.10">
    <property type="match status" value="4"/>
</dbReference>
<evidence type="ECO:0000313" key="6">
    <source>
        <dbReference type="Ensembl" id="ENSELUP00000065565.2"/>
    </source>
</evidence>
<feature type="signal peptide" evidence="5">
    <location>
        <begin position="1"/>
        <end position="18"/>
    </location>
</feature>
<keyword evidence="3" id="KW-0677">Repeat</keyword>
<proteinExistence type="predicted"/>
<evidence type="ECO:0000256" key="4">
    <source>
        <dbReference type="SAM" id="MobiDB-lite"/>
    </source>
</evidence>
<keyword evidence="2" id="KW-0964">Secreted</keyword>
<dbReference type="Ensembl" id="ENSELUT00000074287.2">
    <property type="protein sequence ID" value="ENSELUP00000065565.2"/>
    <property type="gene ID" value="ENSELUG00000010946.3"/>
</dbReference>
<dbReference type="InterPro" id="IPR008605">
    <property type="entry name" value="ECM1"/>
</dbReference>
<dbReference type="Proteomes" id="UP000265140">
    <property type="component" value="Chromosome 20"/>
</dbReference>